<dbReference type="Pfam" id="PF00300">
    <property type="entry name" value="His_Phos_1"/>
    <property type="match status" value="1"/>
</dbReference>
<dbReference type="GO" id="GO:0005829">
    <property type="term" value="C:cytosol"/>
    <property type="evidence" value="ECO:0007669"/>
    <property type="project" value="TreeGrafter"/>
</dbReference>
<accession>A0A4Q0VKT5</accession>
<dbReference type="GO" id="GO:0043456">
    <property type="term" value="P:regulation of pentose-phosphate shunt"/>
    <property type="evidence" value="ECO:0007669"/>
    <property type="project" value="TreeGrafter"/>
</dbReference>
<protein>
    <submittedName>
        <fullName evidence="4">Histidine phosphatase family protein</fullName>
    </submittedName>
</protein>
<organism evidence="4 5">
    <name type="scientific">Levilactobacillus suantsaii</name>
    <dbReference type="NCBI Taxonomy" id="2292255"/>
    <lineage>
        <taxon>Bacteria</taxon>
        <taxon>Bacillati</taxon>
        <taxon>Bacillota</taxon>
        <taxon>Bacilli</taxon>
        <taxon>Lactobacillales</taxon>
        <taxon>Lactobacillaceae</taxon>
        <taxon>Levilactobacillus</taxon>
    </lineage>
</organism>
<dbReference type="AlphaFoldDB" id="A0A4Q0VKT5"/>
<feature type="active site" description="Proton donor/acceptor" evidence="2">
    <location>
        <position position="86"/>
    </location>
</feature>
<dbReference type="EMBL" id="QXIL01000002">
    <property type="protein sequence ID" value="RXI79848.1"/>
    <property type="molecule type" value="Genomic_DNA"/>
</dbReference>
<dbReference type="Proteomes" id="UP000290602">
    <property type="component" value="Unassembled WGS sequence"/>
</dbReference>
<reference evidence="4 5" key="1">
    <citation type="submission" date="2018-08" db="EMBL/GenBank/DDBJ databases">
        <title>Lactobacillus suantsai sp. nov., isolated from traditional fermented suan-tsai in Taiwan.</title>
        <authorList>
            <person name="Huang C.-H."/>
        </authorList>
    </citation>
    <scope>NUCLEOTIDE SEQUENCE [LARGE SCALE GENOMIC DNA]</scope>
    <source>
        <strain evidence="4 5">BCRC 12945</strain>
    </source>
</reference>
<feature type="binding site" evidence="3">
    <location>
        <begin position="10"/>
        <end position="17"/>
    </location>
    <ligand>
        <name>substrate</name>
    </ligand>
</feature>
<evidence type="ECO:0000256" key="3">
    <source>
        <dbReference type="PIRSR" id="PIRSR613078-2"/>
    </source>
</evidence>
<dbReference type="SUPFAM" id="SSF53254">
    <property type="entry name" value="Phosphoglycerate mutase-like"/>
    <property type="match status" value="1"/>
</dbReference>
<gene>
    <name evidence="4" type="ORF">DXH47_01575</name>
</gene>
<evidence type="ECO:0000256" key="2">
    <source>
        <dbReference type="PIRSR" id="PIRSR613078-1"/>
    </source>
</evidence>
<sequence length="219" mass="25044">MKTITLYLVRHGETYFNVFHEFQGWSDTPLTNRGHRQLAQTAVALRPLSFARIYTSDTSRAISSATQIQATNDWHLPVTSLASLREHFYGAFEGQPVAYTWHLIAQAHGWTDYADLVAHTSVDTAQDLLHTADPAQLAETSQDFWERFLMGLDQIYHENTGDQPVLLISHSSNLRALIARYAPMLLDPLTPENSKITRLTLQHDPDLHLKIDYYNRDRL</sequence>
<dbReference type="GO" id="GO:0045820">
    <property type="term" value="P:negative regulation of glycolytic process"/>
    <property type="evidence" value="ECO:0007669"/>
    <property type="project" value="TreeGrafter"/>
</dbReference>
<dbReference type="RefSeq" id="WP_129031335.1">
    <property type="nucleotide sequence ID" value="NZ_CP059603.1"/>
</dbReference>
<dbReference type="PANTHER" id="PTHR46517">
    <property type="entry name" value="FRUCTOSE-2,6-BISPHOSPHATASE TIGAR"/>
    <property type="match status" value="1"/>
</dbReference>
<dbReference type="InterPro" id="IPR051695">
    <property type="entry name" value="Phosphoglycerate_Mutase"/>
</dbReference>
<dbReference type="InterPro" id="IPR029033">
    <property type="entry name" value="His_PPase_superfam"/>
</dbReference>
<feature type="binding site" evidence="3">
    <location>
        <position position="60"/>
    </location>
    <ligand>
        <name>substrate</name>
    </ligand>
</feature>
<dbReference type="CDD" id="cd07067">
    <property type="entry name" value="HP_PGM_like"/>
    <property type="match status" value="1"/>
</dbReference>
<name>A0A4Q0VKT5_9LACO</name>
<evidence type="ECO:0000256" key="1">
    <source>
        <dbReference type="ARBA" id="ARBA00022801"/>
    </source>
</evidence>
<comment type="caution">
    <text evidence="4">The sequence shown here is derived from an EMBL/GenBank/DDBJ whole genome shotgun (WGS) entry which is preliminary data.</text>
</comment>
<dbReference type="GO" id="GO:0004331">
    <property type="term" value="F:fructose-2,6-bisphosphate 2-phosphatase activity"/>
    <property type="evidence" value="ECO:0007669"/>
    <property type="project" value="TreeGrafter"/>
</dbReference>
<dbReference type="PIRSF" id="PIRSF000709">
    <property type="entry name" value="6PFK_2-Ptase"/>
    <property type="match status" value="1"/>
</dbReference>
<dbReference type="InterPro" id="IPR013078">
    <property type="entry name" value="His_Pase_superF_clade-1"/>
</dbReference>
<dbReference type="SMART" id="SM00855">
    <property type="entry name" value="PGAM"/>
    <property type="match status" value="1"/>
</dbReference>
<feature type="active site" description="Tele-phosphohistidine intermediate" evidence="2">
    <location>
        <position position="11"/>
    </location>
</feature>
<keyword evidence="1" id="KW-0378">Hydrolase</keyword>
<evidence type="ECO:0000313" key="4">
    <source>
        <dbReference type="EMBL" id="RXI79848.1"/>
    </source>
</evidence>
<dbReference type="PANTHER" id="PTHR46517:SF1">
    <property type="entry name" value="FRUCTOSE-2,6-BISPHOSPHATASE TIGAR"/>
    <property type="match status" value="1"/>
</dbReference>
<proteinExistence type="predicted"/>
<dbReference type="OrthoDB" id="4131070at2"/>
<feature type="binding site" evidence="3">
    <location>
        <begin position="86"/>
        <end position="89"/>
    </location>
    <ligand>
        <name>substrate</name>
    </ligand>
</feature>
<dbReference type="Gene3D" id="3.40.50.1240">
    <property type="entry name" value="Phosphoglycerate mutase-like"/>
    <property type="match status" value="1"/>
</dbReference>
<keyword evidence="5" id="KW-1185">Reference proteome</keyword>
<evidence type="ECO:0000313" key="5">
    <source>
        <dbReference type="Proteomes" id="UP000290602"/>
    </source>
</evidence>